<keyword evidence="3" id="KW-1185">Reference proteome</keyword>
<proteinExistence type="predicted"/>
<protein>
    <submittedName>
        <fullName evidence="2">PIP5K9 protein</fullName>
    </submittedName>
</protein>
<evidence type="ECO:0000313" key="3">
    <source>
        <dbReference type="Proteomes" id="UP000649617"/>
    </source>
</evidence>
<organism evidence="2 3">
    <name type="scientific">Symbiodinium pilosum</name>
    <name type="common">Dinoflagellate</name>
    <dbReference type="NCBI Taxonomy" id="2952"/>
    <lineage>
        <taxon>Eukaryota</taxon>
        <taxon>Sar</taxon>
        <taxon>Alveolata</taxon>
        <taxon>Dinophyceae</taxon>
        <taxon>Suessiales</taxon>
        <taxon>Symbiodiniaceae</taxon>
        <taxon>Symbiodinium</taxon>
    </lineage>
</organism>
<keyword evidence="1" id="KW-0472">Membrane</keyword>
<accession>A0A812VVJ2</accession>
<feature type="transmembrane region" description="Helical" evidence="1">
    <location>
        <begin position="41"/>
        <end position="63"/>
    </location>
</feature>
<evidence type="ECO:0000313" key="2">
    <source>
        <dbReference type="EMBL" id="CAE7658478.1"/>
    </source>
</evidence>
<feature type="non-terminal residue" evidence="2">
    <location>
        <position position="90"/>
    </location>
</feature>
<name>A0A812VVJ2_SYMPI</name>
<keyword evidence="1" id="KW-1133">Transmembrane helix</keyword>
<dbReference type="Proteomes" id="UP000649617">
    <property type="component" value="Unassembled WGS sequence"/>
</dbReference>
<comment type="caution">
    <text evidence="2">The sequence shown here is derived from an EMBL/GenBank/DDBJ whole genome shotgun (WGS) entry which is preliminary data.</text>
</comment>
<sequence>VFNDQGAFWTRTYHGFKISFESSGVFSSFDSFALFESLTILFIWLQVPSLIIYVLAAFFLGTLSKVYSSVMHQESGLIGTTAGIAARLLN</sequence>
<dbReference type="EMBL" id="CAJNIZ010043380">
    <property type="protein sequence ID" value="CAE7658478.1"/>
    <property type="molecule type" value="Genomic_DNA"/>
</dbReference>
<gene>
    <name evidence="2" type="primary">PIP5K9</name>
    <name evidence="2" type="ORF">SPIL2461_LOCUS17776</name>
</gene>
<evidence type="ECO:0000256" key="1">
    <source>
        <dbReference type="SAM" id="Phobius"/>
    </source>
</evidence>
<keyword evidence="1" id="KW-0812">Transmembrane</keyword>
<dbReference type="AlphaFoldDB" id="A0A812VVJ2"/>
<dbReference type="OrthoDB" id="421106at2759"/>
<reference evidence="2" key="1">
    <citation type="submission" date="2021-02" db="EMBL/GenBank/DDBJ databases">
        <authorList>
            <person name="Dougan E. K."/>
            <person name="Rhodes N."/>
            <person name="Thang M."/>
            <person name="Chan C."/>
        </authorList>
    </citation>
    <scope>NUCLEOTIDE SEQUENCE</scope>
</reference>
<feature type="non-terminal residue" evidence="2">
    <location>
        <position position="1"/>
    </location>
</feature>